<protein>
    <recommendedName>
        <fullName evidence="12">Histidinol-phosphate aminotransferase</fullName>
        <ecNumber evidence="12">2.6.1.9</ecNumber>
    </recommendedName>
    <alternativeName>
        <fullName evidence="12">Imidazole acetol-phosphate transaminase</fullName>
    </alternativeName>
</protein>
<dbReference type="NCBIfam" id="TIGR01141">
    <property type="entry name" value="hisC"/>
    <property type="match status" value="1"/>
</dbReference>
<dbReference type="Pfam" id="PF00155">
    <property type="entry name" value="Aminotran_1_2"/>
    <property type="match status" value="1"/>
</dbReference>
<dbReference type="UniPathway" id="UPA00031">
    <property type="reaction ID" value="UER00012"/>
</dbReference>
<evidence type="ECO:0000256" key="11">
    <source>
        <dbReference type="ARBA" id="ARBA00047481"/>
    </source>
</evidence>
<keyword evidence="7 12" id="KW-0028">Amino-acid biosynthesis</keyword>
<dbReference type="InterPro" id="IPR005861">
    <property type="entry name" value="HisP_aminotrans"/>
</dbReference>
<evidence type="ECO:0000313" key="15">
    <source>
        <dbReference type="Proteomes" id="UP000293952"/>
    </source>
</evidence>
<evidence type="ECO:0000256" key="10">
    <source>
        <dbReference type="ARBA" id="ARBA00023102"/>
    </source>
</evidence>
<evidence type="ECO:0000256" key="2">
    <source>
        <dbReference type="ARBA" id="ARBA00005011"/>
    </source>
</evidence>
<dbReference type="GO" id="GO:0030170">
    <property type="term" value="F:pyridoxal phosphate binding"/>
    <property type="evidence" value="ECO:0007669"/>
    <property type="project" value="InterPro"/>
</dbReference>
<dbReference type="InterPro" id="IPR004839">
    <property type="entry name" value="Aminotransferase_I/II_large"/>
</dbReference>
<dbReference type="Gene3D" id="3.40.640.10">
    <property type="entry name" value="Type I PLP-dependent aspartate aminotransferase-like (Major domain)"/>
    <property type="match status" value="1"/>
</dbReference>
<keyword evidence="6 12" id="KW-0032">Aminotransferase</keyword>
<organism evidence="14 15">
    <name type="scientific">Brumimicrobium glaciale</name>
    <dbReference type="NCBI Taxonomy" id="200475"/>
    <lineage>
        <taxon>Bacteria</taxon>
        <taxon>Pseudomonadati</taxon>
        <taxon>Bacteroidota</taxon>
        <taxon>Flavobacteriia</taxon>
        <taxon>Flavobacteriales</taxon>
        <taxon>Crocinitomicaceae</taxon>
        <taxon>Brumimicrobium</taxon>
    </lineage>
</organism>
<comment type="caution">
    <text evidence="14">The sequence shown here is derived from an EMBL/GenBank/DDBJ whole genome shotgun (WGS) entry which is preliminary data.</text>
</comment>
<dbReference type="Gene3D" id="3.90.1150.10">
    <property type="entry name" value="Aspartate Aminotransferase, domain 1"/>
    <property type="match status" value="1"/>
</dbReference>
<dbReference type="InterPro" id="IPR015421">
    <property type="entry name" value="PyrdxlP-dep_Trfase_major"/>
</dbReference>
<proteinExistence type="inferred from homology"/>
<evidence type="ECO:0000256" key="7">
    <source>
        <dbReference type="ARBA" id="ARBA00022605"/>
    </source>
</evidence>
<comment type="catalytic activity">
    <reaction evidence="11 12">
        <text>L-histidinol phosphate + 2-oxoglutarate = 3-(imidazol-4-yl)-2-oxopropyl phosphate + L-glutamate</text>
        <dbReference type="Rhea" id="RHEA:23744"/>
        <dbReference type="ChEBI" id="CHEBI:16810"/>
        <dbReference type="ChEBI" id="CHEBI:29985"/>
        <dbReference type="ChEBI" id="CHEBI:57766"/>
        <dbReference type="ChEBI" id="CHEBI:57980"/>
        <dbReference type="EC" id="2.6.1.9"/>
    </reaction>
</comment>
<comment type="pathway">
    <text evidence="2 12">Amino-acid biosynthesis; L-histidine biosynthesis; L-histidine from 5-phospho-alpha-D-ribose 1-diphosphate: step 7/9.</text>
</comment>
<evidence type="ECO:0000256" key="9">
    <source>
        <dbReference type="ARBA" id="ARBA00022898"/>
    </source>
</evidence>
<dbReference type="GO" id="GO:0000105">
    <property type="term" value="P:L-histidine biosynthetic process"/>
    <property type="evidence" value="ECO:0007669"/>
    <property type="project" value="UniProtKB-UniRule"/>
</dbReference>
<comment type="pathway">
    <text evidence="3">Lipid metabolism.</text>
</comment>
<dbReference type="InterPro" id="IPR001917">
    <property type="entry name" value="Aminotrans_II_pyridoxalP_BS"/>
</dbReference>
<reference evidence="14 15" key="1">
    <citation type="submission" date="2019-02" db="EMBL/GenBank/DDBJ databases">
        <title>Genome sequence of the sea-ice species Brumimicrobium glaciale.</title>
        <authorList>
            <person name="Bowman J.P."/>
        </authorList>
    </citation>
    <scope>NUCLEOTIDE SEQUENCE [LARGE SCALE GENOMIC DNA]</scope>
    <source>
        <strain evidence="14 15">IC156</strain>
    </source>
</reference>
<dbReference type="GO" id="GO:0004400">
    <property type="term" value="F:histidinol-phosphate transaminase activity"/>
    <property type="evidence" value="ECO:0007669"/>
    <property type="project" value="UniProtKB-UniRule"/>
</dbReference>
<dbReference type="SUPFAM" id="SSF53383">
    <property type="entry name" value="PLP-dependent transferases"/>
    <property type="match status" value="1"/>
</dbReference>
<accession>A0A4Q4KQK4</accession>
<dbReference type="Proteomes" id="UP000293952">
    <property type="component" value="Unassembled WGS sequence"/>
</dbReference>
<dbReference type="PROSITE" id="PS00599">
    <property type="entry name" value="AA_TRANSFER_CLASS_2"/>
    <property type="match status" value="1"/>
</dbReference>
<evidence type="ECO:0000256" key="4">
    <source>
        <dbReference type="ARBA" id="ARBA00007970"/>
    </source>
</evidence>
<evidence type="ECO:0000256" key="5">
    <source>
        <dbReference type="ARBA" id="ARBA00011738"/>
    </source>
</evidence>
<dbReference type="InterPro" id="IPR015424">
    <property type="entry name" value="PyrdxlP-dep_Trfase"/>
</dbReference>
<dbReference type="PANTHER" id="PTHR42885">
    <property type="entry name" value="HISTIDINOL-PHOSPHATE AMINOTRANSFERASE-RELATED"/>
    <property type="match status" value="1"/>
</dbReference>
<gene>
    <name evidence="12 14" type="primary">hisC</name>
    <name evidence="14" type="ORF">ERX46_02210</name>
</gene>
<dbReference type="PANTHER" id="PTHR42885:SF2">
    <property type="entry name" value="HISTIDINOL-PHOSPHATE AMINOTRANSFERASE"/>
    <property type="match status" value="1"/>
</dbReference>
<evidence type="ECO:0000256" key="6">
    <source>
        <dbReference type="ARBA" id="ARBA00022576"/>
    </source>
</evidence>
<dbReference type="OrthoDB" id="9813612at2"/>
<name>A0A4Q4KQK4_9FLAO</name>
<evidence type="ECO:0000256" key="1">
    <source>
        <dbReference type="ARBA" id="ARBA00001933"/>
    </source>
</evidence>
<dbReference type="EMBL" id="SETE01000001">
    <property type="protein sequence ID" value="RYM35830.1"/>
    <property type="molecule type" value="Genomic_DNA"/>
</dbReference>
<feature type="domain" description="Aminotransferase class I/classII large" evidence="13">
    <location>
        <begin position="42"/>
        <end position="342"/>
    </location>
</feature>
<dbReference type="AlphaFoldDB" id="A0A4Q4KQK4"/>
<keyword evidence="15" id="KW-1185">Reference proteome</keyword>
<evidence type="ECO:0000256" key="3">
    <source>
        <dbReference type="ARBA" id="ARBA00005189"/>
    </source>
</evidence>
<comment type="subunit">
    <text evidence="5 12">Homodimer.</text>
</comment>
<sequence>MKLEMIEIKNLVRSNILELQPYSSARSEFTGKEGIFLDANENPFGTMNRYPDPYQSELKQKLADLKGVTPQNIFIGNGSDEVIDLAFRIFCDPGKDKALTFSPTYGMYDVSAGINNVELIQLPLSADFQIDLEALKPYFDDSKIKLMFICSPNNPTGNLIDQKAIDFILENFKGIVIVDEAYIDFAEGDSLTKKINQYNNLIVSQTFSKAWGLAAARVGTAYAGDEIISLYNKVKPPYNISQLNQKAANEALNNFNNYEANLNLILSERKRVENVLLKIEKVKKIYPSDANFILIEVENADQIYTTLVEQNIITRNRNKQVKNCIRISIGTPEENDTLINRLKNIQ</sequence>
<evidence type="ECO:0000256" key="12">
    <source>
        <dbReference type="HAMAP-Rule" id="MF_01023"/>
    </source>
</evidence>
<keyword evidence="9 12" id="KW-0663">Pyridoxal phosphate</keyword>
<evidence type="ECO:0000259" key="13">
    <source>
        <dbReference type="Pfam" id="PF00155"/>
    </source>
</evidence>
<keyword evidence="8 12" id="KW-0808">Transferase</keyword>
<evidence type="ECO:0000256" key="8">
    <source>
        <dbReference type="ARBA" id="ARBA00022679"/>
    </source>
</evidence>
<comment type="similarity">
    <text evidence="4 12">Belongs to the class-II pyridoxal-phosphate-dependent aminotransferase family. Histidinol-phosphate aminotransferase subfamily.</text>
</comment>
<keyword evidence="10 12" id="KW-0368">Histidine biosynthesis</keyword>
<dbReference type="InterPro" id="IPR015422">
    <property type="entry name" value="PyrdxlP-dep_Trfase_small"/>
</dbReference>
<comment type="cofactor">
    <cofactor evidence="1 12">
        <name>pyridoxal 5'-phosphate</name>
        <dbReference type="ChEBI" id="CHEBI:597326"/>
    </cofactor>
</comment>
<dbReference type="EC" id="2.6.1.9" evidence="12"/>
<feature type="modified residue" description="N6-(pyridoxal phosphate)lysine" evidence="12">
    <location>
        <position position="209"/>
    </location>
</feature>
<dbReference type="HAMAP" id="MF_01023">
    <property type="entry name" value="HisC_aminotrans_2"/>
    <property type="match status" value="1"/>
</dbReference>
<evidence type="ECO:0000313" key="14">
    <source>
        <dbReference type="EMBL" id="RYM35830.1"/>
    </source>
</evidence>
<dbReference type="CDD" id="cd00609">
    <property type="entry name" value="AAT_like"/>
    <property type="match status" value="1"/>
</dbReference>